<evidence type="ECO:0000313" key="2">
    <source>
        <dbReference type="EMBL" id="SLM62764.1"/>
    </source>
</evidence>
<reference evidence="2 3" key="1">
    <citation type="submission" date="2016-09" db="EMBL/GenBank/DDBJ databases">
        <authorList>
            <person name="Reverchon S."/>
            <person name="Nasser W."/>
            <person name="Leonard S."/>
            <person name="Brochier C."/>
            <person name="Duprey A."/>
        </authorList>
    </citation>
    <scope>NUCLEOTIDE SEQUENCE [LARGE SCALE GENOMIC DNA]</scope>
    <source>
        <strain evidence="2 3">174/2</strain>
    </source>
</reference>
<name>A0A375A9J0_9GAMM</name>
<dbReference type="Proteomes" id="UP000294820">
    <property type="component" value="Chromosome 1"/>
</dbReference>
<feature type="transmembrane region" description="Helical" evidence="1">
    <location>
        <begin position="16"/>
        <end position="37"/>
    </location>
</feature>
<proteinExistence type="predicted"/>
<evidence type="ECO:0000313" key="3">
    <source>
        <dbReference type="Proteomes" id="UP000294820"/>
    </source>
</evidence>
<protein>
    <submittedName>
        <fullName evidence="2">Uncharacterized protein</fullName>
    </submittedName>
</protein>
<evidence type="ECO:0000256" key="1">
    <source>
        <dbReference type="SAM" id="Phobius"/>
    </source>
</evidence>
<accession>A0A375A9J0</accession>
<dbReference type="AlphaFoldDB" id="A0A375A9J0"/>
<keyword evidence="1" id="KW-1133">Transmembrane helix</keyword>
<dbReference type="KEGG" id="daq:DAQ1742_01827"/>
<keyword evidence="1" id="KW-0812">Transmembrane</keyword>
<keyword evidence="3" id="KW-1185">Reference proteome</keyword>
<keyword evidence="1" id="KW-0472">Membrane</keyword>
<organism evidence="2 3">
    <name type="scientific">Dickeya aquatica</name>
    <dbReference type="NCBI Taxonomy" id="1401087"/>
    <lineage>
        <taxon>Bacteria</taxon>
        <taxon>Pseudomonadati</taxon>
        <taxon>Pseudomonadota</taxon>
        <taxon>Gammaproteobacteria</taxon>
        <taxon>Enterobacterales</taxon>
        <taxon>Pectobacteriaceae</taxon>
        <taxon>Dickeya</taxon>
    </lineage>
</organism>
<gene>
    <name evidence="2" type="ORF">DAQ1742_01827</name>
</gene>
<sequence length="53" mass="5681">MLSHIASVAGAGVGLYTSWGVPAQNSILVASLFYWLIKISTRYTLKAAIPETL</sequence>
<dbReference type="EMBL" id="LT615367">
    <property type="protein sequence ID" value="SLM62764.1"/>
    <property type="molecule type" value="Genomic_DNA"/>
</dbReference>